<dbReference type="EMBL" id="CAIX01000149">
    <property type="protein sequence ID" value="CCI47053.1"/>
    <property type="molecule type" value="Genomic_DNA"/>
</dbReference>
<comment type="caution">
    <text evidence="1">The sequence shown here is derived from an EMBL/GenBank/DDBJ whole genome shotgun (WGS) entry which is preliminary data.</text>
</comment>
<gene>
    <name evidence="1" type="ORF">BN9_080090</name>
</gene>
<dbReference type="Proteomes" id="UP000053237">
    <property type="component" value="Unassembled WGS sequence"/>
</dbReference>
<protein>
    <submittedName>
        <fullName evidence="1">Uncharacterized protein</fullName>
    </submittedName>
</protein>
<dbReference type="InParanoid" id="A0A024GK07"/>
<accession>A0A024GK07</accession>
<organism evidence="1 2">
    <name type="scientific">Albugo candida</name>
    <dbReference type="NCBI Taxonomy" id="65357"/>
    <lineage>
        <taxon>Eukaryota</taxon>
        <taxon>Sar</taxon>
        <taxon>Stramenopiles</taxon>
        <taxon>Oomycota</taxon>
        <taxon>Peronosporomycetes</taxon>
        <taxon>Albuginales</taxon>
        <taxon>Albuginaceae</taxon>
        <taxon>Albugo</taxon>
    </lineage>
</organism>
<reference evidence="1 2" key="1">
    <citation type="submission" date="2012-05" db="EMBL/GenBank/DDBJ databases">
        <title>Recombination and specialization in a pathogen metapopulation.</title>
        <authorList>
            <person name="Gardiner A."/>
            <person name="Kemen E."/>
            <person name="Schultz-Larsen T."/>
            <person name="MacLean D."/>
            <person name="Van Oosterhout C."/>
            <person name="Jones J.D.G."/>
        </authorList>
    </citation>
    <scope>NUCLEOTIDE SEQUENCE [LARGE SCALE GENOMIC DNA]</scope>
    <source>
        <strain evidence="1 2">Ac Nc2</strain>
    </source>
</reference>
<proteinExistence type="predicted"/>
<dbReference type="AlphaFoldDB" id="A0A024GK07"/>
<name>A0A024GK07_9STRA</name>
<evidence type="ECO:0000313" key="1">
    <source>
        <dbReference type="EMBL" id="CCI47053.1"/>
    </source>
</evidence>
<keyword evidence="2" id="KW-1185">Reference proteome</keyword>
<evidence type="ECO:0000313" key="2">
    <source>
        <dbReference type="Proteomes" id="UP000053237"/>
    </source>
</evidence>
<sequence length="229" mass="26594">MDTNGKELYKDIRIQFPKKNTYGVPDTKKLLQWRHACKQAQNHRKCVNSSAEKTSNTRRTLASHTEMDHTKCSFLERSKIEKDIYRTREVSLSSSSFALDDFARSYATILIGQSFPYSRSYQMLSDKGVQERCQMRFGYFFGKRFISTKGSCSMNQLEAFKIYEIKYEYRKVSFRISASKNEGPCCTISVYFDTLIMDGVTPKSAFHTRPRKEHVCCELLWSKSHSGIP</sequence>